<dbReference type="PANTHER" id="PTHR38764">
    <property type="entry name" value="ACYL CARRIER PROTEIN PHOSPHODIESTERASE"/>
    <property type="match status" value="1"/>
</dbReference>
<gene>
    <name evidence="5" type="ORF">RI845_15075</name>
</gene>
<reference evidence="6" key="1">
    <citation type="submission" date="2023-09" db="EMBL/GenBank/DDBJ databases">
        <authorList>
            <person name="Li S."/>
            <person name="Li X."/>
            <person name="Zhang C."/>
            <person name="Zhao Z."/>
        </authorList>
    </citation>
    <scope>NUCLEOTIDE SEQUENCE [LARGE SCALE GENOMIC DNA]</scope>
    <source>
        <strain evidence="6">SQ345</strain>
    </source>
</reference>
<dbReference type="PANTHER" id="PTHR38764:SF1">
    <property type="entry name" value="ACYL CARRIER PROTEIN PHOSPHODIESTERASE"/>
    <property type="match status" value="1"/>
</dbReference>
<keyword evidence="1" id="KW-0444">Lipid biosynthesis</keyword>
<evidence type="ECO:0000256" key="3">
    <source>
        <dbReference type="ARBA" id="ARBA00023098"/>
    </source>
</evidence>
<keyword evidence="3" id="KW-0443">Lipid metabolism</keyword>
<evidence type="ECO:0000313" key="5">
    <source>
        <dbReference type="EMBL" id="WNC67837.1"/>
    </source>
</evidence>
<keyword evidence="4" id="KW-0276">Fatty acid metabolism</keyword>
<evidence type="ECO:0000256" key="2">
    <source>
        <dbReference type="ARBA" id="ARBA00022801"/>
    </source>
</evidence>
<keyword evidence="4" id="KW-0275">Fatty acid biosynthesis</keyword>
<dbReference type="EMBL" id="CP134146">
    <property type="protein sequence ID" value="WNC67837.1"/>
    <property type="molecule type" value="Genomic_DNA"/>
</dbReference>
<organism evidence="5 6">
    <name type="scientific">Thalassotalea nanhaiensis</name>
    <dbReference type="NCBI Taxonomy" id="3065648"/>
    <lineage>
        <taxon>Bacteria</taxon>
        <taxon>Pseudomonadati</taxon>
        <taxon>Pseudomonadota</taxon>
        <taxon>Gammaproteobacteria</taxon>
        <taxon>Alteromonadales</taxon>
        <taxon>Colwelliaceae</taxon>
        <taxon>Thalassotalea</taxon>
    </lineage>
</organism>
<evidence type="ECO:0000256" key="4">
    <source>
        <dbReference type="ARBA" id="ARBA00023160"/>
    </source>
</evidence>
<sequence>MGDFTKGVDLSLLPEPVVNGIHNHRVIDKYTDRHHLVRELKQLLTPKRKRFSAVISDVVFDHFLVCHWDKFSVQSFAEFRQHSYRELSLVLDIMPERMRLTVDRMISQDWLSSYQNIDHTGKAIDSISKRIRFENNLSGAIDEVLTHYDQYESVFLEFFPQLQKFMINNSTE</sequence>
<dbReference type="InterPro" id="IPR007431">
    <property type="entry name" value="ACP_PD"/>
</dbReference>
<protein>
    <submittedName>
        <fullName evidence="5">Acyl carrier protein phosphodiesterase</fullName>
    </submittedName>
</protein>
<proteinExistence type="predicted"/>
<evidence type="ECO:0000256" key="1">
    <source>
        <dbReference type="ARBA" id="ARBA00022516"/>
    </source>
</evidence>
<name>A0ABY9TGC5_9GAMM</name>
<dbReference type="Pfam" id="PF04336">
    <property type="entry name" value="ACP_PD"/>
    <property type="match status" value="1"/>
</dbReference>
<dbReference type="RefSeq" id="WP_348386996.1">
    <property type="nucleotide sequence ID" value="NZ_CP134146.1"/>
</dbReference>
<accession>A0ABY9TGC5</accession>
<evidence type="ECO:0000313" key="6">
    <source>
        <dbReference type="Proteomes" id="UP001248581"/>
    </source>
</evidence>
<keyword evidence="6" id="KW-1185">Reference proteome</keyword>
<keyword evidence="2" id="KW-0378">Hydrolase</keyword>
<dbReference type="Proteomes" id="UP001248581">
    <property type="component" value="Chromosome"/>
</dbReference>